<evidence type="ECO:0000313" key="2">
    <source>
        <dbReference type="Proteomes" id="UP001252613"/>
    </source>
</evidence>
<dbReference type="EMBL" id="JAVDVC010000015">
    <property type="protein sequence ID" value="MDR6961497.1"/>
    <property type="molecule type" value="Genomic_DNA"/>
</dbReference>
<name>A0AAW8MKD4_9PSED</name>
<organism evidence="1 2">
    <name type="scientific">Pseudomonas brassicacearum</name>
    <dbReference type="NCBI Taxonomy" id="930166"/>
    <lineage>
        <taxon>Bacteria</taxon>
        <taxon>Pseudomonadati</taxon>
        <taxon>Pseudomonadota</taxon>
        <taxon>Gammaproteobacteria</taxon>
        <taxon>Pseudomonadales</taxon>
        <taxon>Pseudomonadaceae</taxon>
        <taxon>Pseudomonas</taxon>
    </lineage>
</organism>
<protein>
    <submittedName>
        <fullName evidence="1">Uncharacterized protein</fullName>
    </submittedName>
</protein>
<dbReference type="AlphaFoldDB" id="A0AAW8MKD4"/>
<dbReference type="Proteomes" id="UP001252613">
    <property type="component" value="Unassembled WGS sequence"/>
</dbReference>
<sequence>MRFGFEANPSKEQKQNLWRGEVVGRLARIDRSHAPAWERRQGRSAFRFCKVTQSVTGCIPTRSVGTIKPVALRTGNSP</sequence>
<accession>A0AAW8MKD4</accession>
<evidence type="ECO:0000313" key="1">
    <source>
        <dbReference type="EMBL" id="MDR6961497.1"/>
    </source>
</evidence>
<gene>
    <name evidence="1" type="ORF">J2W43_005510</name>
</gene>
<proteinExistence type="predicted"/>
<comment type="caution">
    <text evidence="1">The sequence shown here is derived from an EMBL/GenBank/DDBJ whole genome shotgun (WGS) entry which is preliminary data.</text>
</comment>
<reference evidence="1" key="1">
    <citation type="submission" date="2023-07" db="EMBL/GenBank/DDBJ databases">
        <title>Sorghum-associated microbial communities from plants grown in Nebraska, USA.</title>
        <authorList>
            <person name="Schachtman D."/>
        </authorList>
    </citation>
    <scope>NUCLEOTIDE SEQUENCE</scope>
    <source>
        <strain evidence="1">3432</strain>
    </source>
</reference>